<feature type="region of interest" description="Disordered" evidence="1">
    <location>
        <begin position="1049"/>
        <end position="1092"/>
    </location>
</feature>
<accession>A0A699Z5F1</accession>
<evidence type="ECO:0000256" key="2">
    <source>
        <dbReference type="SAM" id="Phobius"/>
    </source>
</evidence>
<gene>
    <name evidence="3" type="ORF">HaLaN_10574</name>
</gene>
<dbReference type="EMBL" id="BLLF01000734">
    <property type="protein sequence ID" value="GFH14506.1"/>
    <property type="molecule type" value="Genomic_DNA"/>
</dbReference>
<proteinExistence type="predicted"/>
<feature type="region of interest" description="Disordered" evidence="1">
    <location>
        <begin position="260"/>
        <end position="291"/>
    </location>
</feature>
<feature type="compositionally biased region" description="Pro residues" evidence="1">
    <location>
        <begin position="263"/>
        <end position="288"/>
    </location>
</feature>
<evidence type="ECO:0000313" key="4">
    <source>
        <dbReference type="Proteomes" id="UP000485058"/>
    </source>
</evidence>
<evidence type="ECO:0000313" key="3">
    <source>
        <dbReference type="EMBL" id="GFH14506.1"/>
    </source>
</evidence>
<keyword evidence="4" id="KW-1185">Reference proteome</keyword>
<feature type="compositionally biased region" description="Pro residues" evidence="1">
    <location>
        <begin position="1052"/>
        <end position="1064"/>
    </location>
</feature>
<comment type="caution">
    <text evidence="3">The sequence shown here is derived from an EMBL/GenBank/DDBJ whole genome shotgun (WGS) entry which is preliminary data.</text>
</comment>
<feature type="compositionally biased region" description="Low complexity" evidence="1">
    <location>
        <begin position="1078"/>
        <end position="1092"/>
    </location>
</feature>
<keyword evidence="2" id="KW-0472">Membrane</keyword>
<dbReference type="Proteomes" id="UP000485058">
    <property type="component" value="Unassembled WGS sequence"/>
</dbReference>
<protein>
    <submittedName>
        <fullName evidence="3">Uncharacterized protein</fullName>
    </submittedName>
</protein>
<feature type="transmembrane region" description="Helical" evidence="2">
    <location>
        <begin position="1096"/>
        <end position="1120"/>
    </location>
</feature>
<evidence type="ECO:0000256" key="1">
    <source>
        <dbReference type="SAM" id="MobiDB-lite"/>
    </source>
</evidence>
<organism evidence="3 4">
    <name type="scientific">Haematococcus lacustris</name>
    <name type="common">Green alga</name>
    <name type="synonym">Haematococcus pluvialis</name>
    <dbReference type="NCBI Taxonomy" id="44745"/>
    <lineage>
        <taxon>Eukaryota</taxon>
        <taxon>Viridiplantae</taxon>
        <taxon>Chlorophyta</taxon>
        <taxon>core chlorophytes</taxon>
        <taxon>Chlorophyceae</taxon>
        <taxon>CS clade</taxon>
        <taxon>Chlamydomonadales</taxon>
        <taxon>Haematococcaceae</taxon>
        <taxon>Haematococcus</taxon>
    </lineage>
</organism>
<keyword evidence="2" id="KW-0812">Transmembrane</keyword>
<name>A0A699Z5F1_HAELA</name>
<sequence length="1149" mass="118118">MAVSASQIQPSIFISAAVPDHVALTVWDPAATCDTGLECLLAGSTRAHFRASEYSSLLAGGVRAKCNVPSSLLAVPGPVNISLACDSIVAGSSAPLMVGTKIELRSLSRQGTCISGTCSVLITLASDLPSDTLSAAIKQWSVSCASSRTSWYPLSSGPAPRTAADAAAGLSVSVVEFAADLRSNLDPSCTLALAAAMMSPLPLGPVDFTAMATQEARSVSLAARLDLKLGGLASKKQTPLLYQLTSLVARRMTIACNCSDLPSPSPMPSRSPVPPTLSPSPLPVPAPPTTSGTAIASGNLANCRVGLDMSFTSRLGLSGWTESMDDVATVRTGASGAFQVPGVDGYLRVLPDSDAASWTSTSVTAAQTASGGSSPCYDSLTNKRLTLHLSAPGNYSVVSVTSTLVATLHAAHPAYSGASVQRVETDVKAALRLDLDLNLATANTYSHFTVQKDERFQALARKEAGLAVLVQSIATFLSAGSGSQALVQTQAFCMYTIAQRLVRSRVTSSRLLLQDEDELDFSNTASLTTLMASAAKAMTAAGSDALSSSASDPALIAAAVQALSNLQTVLAISAGDPQALAQALYLGQSQLLSSLSDLATGAVSVEDFATSTSTMAMIVAAAATPVPGQLVPNSCSASQQSMWQSACSAPNPFSCGPYTSDCVTAPEWDADANRLDFAYAWNLSSMLSTGWNHSTVSTTLYRFALPTPLPAGTYNLTLTLTTPTTNGTSVAAVVQLVSSGAPDLYLNASGVVVVEQAVDIVTVAVLLPVVEVAGNVAVALVYAGALLPVAVDACDEGQSLMVVSRCGLPDPRACGFNYTVCGDAPVSTNDMLAFTAAIPDAPLSLPPALYSSGVTLTLVNHTVNLTKAGAYRLSLIKATSVHITLLLSGPSGSATYNTSTPRLLLPSTGISRVSISITMPAGMVSETAAVQMVPVSYQQNEPSRAAAVDLLQRNMADNLDLSPEAVRISNVSFPLSRRALLAPTAAVAMHMLVTVTRLLLLDDVAVTTAQLNSLVYDVVLDPRRFINSSTLLQIGVNPADPILAEVVASPPSSLPPSPGPPLFAPRPSSSQPSPPSSLPTQAAPATTSSPSSRAKVLGPAIAIPIGLAVLAGLAALTYLVRGRLSQKATGETYAAPPHMQASTVMVVNS</sequence>
<keyword evidence="2" id="KW-1133">Transmembrane helix</keyword>
<dbReference type="AlphaFoldDB" id="A0A699Z5F1"/>
<reference evidence="3 4" key="1">
    <citation type="submission" date="2020-02" db="EMBL/GenBank/DDBJ databases">
        <title>Draft genome sequence of Haematococcus lacustris strain NIES-144.</title>
        <authorList>
            <person name="Morimoto D."/>
            <person name="Nakagawa S."/>
            <person name="Yoshida T."/>
            <person name="Sawayama S."/>
        </authorList>
    </citation>
    <scope>NUCLEOTIDE SEQUENCE [LARGE SCALE GENOMIC DNA]</scope>
    <source>
        <strain evidence="3 4">NIES-144</strain>
    </source>
</reference>